<dbReference type="InterPro" id="IPR053183">
    <property type="entry name" value="ASL1"/>
</dbReference>
<feature type="compositionally biased region" description="Low complexity" evidence="1">
    <location>
        <begin position="76"/>
        <end position="97"/>
    </location>
</feature>
<reference evidence="4 5" key="1">
    <citation type="submission" date="2024-01" db="EMBL/GenBank/DDBJ databases">
        <title>Comparative genomics of Cryptococcus and Kwoniella reveals pathogenesis evolution and contrasting modes of karyotype evolution via chromosome fusion or intercentromeric recombination.</title>
        <authorList>
            <person name="Coelho M.A."/>
            <person name="David-Palma M."/>
            <person name="Shea T."/>
            <person name="Bowers K."/>
            <person name="McGinley-Smith S."/>
            <person name="Mohammad A.W."/>
            <person name="Gnirke A."/>
            <person name="Yurkov A.M."/>
            <person name="Nowrousian M."/>
            <person name="Sun S."/>
            <person name="Cuomo C.A."/>
            <person name="Heitman J."/>
        </authorList>
    </citation>
    <scope>NUCLEOTIDE SEQUENCE [LARGE SCALE GENOMIC DNA]</scope>
    <source>
        <strain evidence="4">CBS 11374</strain>
    </source>
</reference>
<name>A0ABZ1CPV5_9TREE</name>
<evidence type="ECO:0000259" key="3">
    <source>
        <dbReference type="Pfam" id="PF11790"/>
    </source>
</evidence>
<protein>
    <recommendedName>
        <fullName evidence="3">Asl1-like glycosyl hydrolase catalytic domain-containing protein</fullName>
    </recommendedName>
</protein>
<dbReference type="SUPFAM" id="SSF51445">
    <property type="entry name" value="(Trans)glycosidases"/>
    <property type="match status" value="1"/>
</dbReference>
<gene>
    <name evidence="4" type="ORF">IL334_000631</name>
</gene>
<feature type="signal peptide" evidence="2">
    <location>
        <begin position="1"/>
        <end position="19"/>
    </location>
</feature>
<sequence>MFLAQQIVLAFSLLSSINAARHKRSCKVSSSIEPSSTIDPNGLFASSLDDATSLNRLAAVQSIAVTSAMSGSSTTIATSTTTTASSSNTASNEARAAGKAGIGWPAQEKDAAPVSQFFSPNSTVSWWFDWNKNWNQGVLTSDGVQVEGEFIPMIFGANYLNNSDTFQEGFTEVMGYNEPDHKSDTVSQYMEPSEAAEVWKTQIVQIHQQYPNVKIHSPVMASNRQWLIDWFDAICPDNSASDGWGDCEYKPDYVSAHMYNTNVEYFKNTLTSFQKDFGLPLILSEFACHEFSDNPPQPSTNQVSAFMQETMEWLDQQEWVVKYAWFGVARDLQWLFGVYETNRLMDTAGTLTSLGRQYMNGGKKA</sequence>
<evidence type="ECO:0000313" key="5">
    <source>
        <dbReference type="Proteomes" id="UP001329825"/>
    </source>
</evidence>
<dbReference type="EMBL" id="CP141881">
    <property type="protein sequence ID" value="WRT63708.1"/>
    <property type="molecule type" value="Genomic_DNA"/>
</dbReference>
<accession>A0ABZ1CPV5</accession>
<proteinExistence type="predicted"/>
<dbReference type="Proteomes" id="UP001329825">
    <property type="component" value="Chromosome 1"/>
</dbReference>
<keyword evidence="2" id="KW-0732">Signal</keyword>
<dbReference type="PANTHER" id="PTHR34154">
    <property type="entry name" value="ALKALI-SENSITIVE LINKAGE PROTEIN 1"/>
    <property type="match status" value="1"/>
</dbReference>
<dbReference type="InterPro" id="IPR017853">
    <property type="entry name" value="GH"/>
</dbReference>
<dbReference type="GeneID" id="87952762"/>
<evidence type="ECO:0000256" key="1">
    <source>
        <dbReference type="SAM" id="MobiDB-lite"/>
    </source>
</evidence>
<dbReference type="Pfam" id="PF11790">
    <property type="entry name" value="Glyco_hydro_cc"/>
    <property type="match status" value="1"/>
</dbReference>
<keyword evidence="5" id="KW-1185">Reference proteome</keyword>
<dbReference type="PANTHER" id="PTHR34154:SF3">
    <property type="entry name" value="ALKALI-SENSITIVE LINKAGE PROTEIN 1"/>
    <property type="match status" value="1"/>
</dbReference>
<evidence type="ECO:0000256" key="2">
    <source>
        <dbReference type="SAM" id="SignalP"/>
    </source>
</evidence>
<feature type="region of interest" description="Disordered" evidence="1">
    <location>
        <begin position="76"/>
        <end position="100"/>
    </location>
</feature>
<dbReference type="RefSeq" id="XP_062788448.1">
    <property type="nucleotide sequence ID" value="XM_062932397.1"/>
</dbReference>
<feature type="domain" description="Asl1-like glycosyl hydrolase catalytic" evidence="3">
    <location>
        <begin position="105"/>
        <end position="358"/>
    </location>
</feature>
<dbReference type="Gene3D" id="3.20.20.80">
    <property type="entry name" value="Glycosidases"/>
    <property type="match status" value="1"/>
</dbReference>
<feature type="chain" id="PRO_5047156710" description="Asl1-like glycosyl hydrolase catalytic domain-containing protein" evidence="2">
    <location>
        <begin position="20"/>
        <end position="365"/>
    </location>
</feature>
<organism evidence="4 5">
    <name type="scientific">Kwoniella shivajii</name>
    <dbReference type="NCBI Taxonomy" id="564305"/>
    <lineage>
        <taxon>Eukaryota</taxon>
        <taxon>Fungi</taxon>
        <taxon>Dikarya</taxon>
        <taxon>Basidiomycota</taxon>
        <taxon>Agaricomycotina</taxon>
        <taxon>Tremellomycetes</taxon>
        <taxon>Tremellales</taxon>
        <taxon>Cryptococcaceae</taxon>
        <taxon>Kwoniella</taxon>
    </lineage>
</organism>
<dbReference type="InterPro" id="IPR024655">
    <property type="entry name" value="Asl1_glyco_hydro_catalytic"/>
</dbReference>
<evidence type="ECO:0000313" key="4">
    <source>
        <dbReference type="EMBL" id="WRT63708.1"/>
    </source>
</evidence>